<dbReference type="InterPro" id="IPR029058">
    <property type="entry name" value="AB_hydrolase_fold"/>
</dbReference>
<dbReference type="Gene3D" id="3.40.50.980">
    <property type="match status" value="2"/>
</dbReference>
<dbReference type="SMART" id="SM00823">
    <property type="entry name" value="PKS_PP"/>
    <property type="match status" value="1"/>
</dbReference>
<keyword evidence="3" id="KW-0597">Phosphoprotein</keyword>
<dbReference type="Gene3D" id="3.40.50.1820">
    <property type="entry name" value="alpha/beta hydrolase"/>
    <property type="match status" value="1"/>
</dbReference>
<feature type="domain" description="Carrier" evidence="5">
    <location>
        <begin position="983"/>
        <end position="1057"/>
    </location>
</feature>
<proteinExistence type="predicted"/>
<sequence>MPRIEPRPTNPFPLLHDPAEHRFPLSAGQERLWWLRQLDSSHDQYHITGGWRFPAGLDLPALTAALTGLTRRHDILRTRFVLRSDGTTAQEVAGEVEVPVIRAGREWRAAVERAASEPFDLSRPPLLRVVAAELEDGHGLFTALHHIVTDRWSMDVLARDLFELYDAALAGRAPSLPALPVQYGDYARWQRRLLTDDLLRPGLAHWERTLAGYERLEPPTDRPRTARDDATGASLVVELPEEDTAAMTAVAWRARASPGVVVTAALVAALSAFAGQDDVVIGATISDRPRPELQDLIGFFVNTVVLRVDVSGRGTTFRELVTRTRDAWLAADAHQDVPFERIVGAVRAGSEERRNPIFDVVVNHAGDRTALAEAPGAPEWWYPELPVTARFDLSLTTQTVGGRLRATFVYRPALFDETTIAALAERYVRLLARGTADPDRPLRELDLAGRPAAAPAAADPAPRATVVELVEAQAARRPRETAVTGTAGELAGEELSYGELNRLANRLARHLVARGVGRGRVVAVCLEQTTDRFAVLLAIAKCGAAYFPIDPGFPPGRLRFMLADAGTALTIVSPSLAHRVPADAAPLLVLGDPDLAGYDTGNPPPAARPGDLAYLISTSGSTGAPKSVAVPHGALSRLVAGAPRYLDIGPGATFMQAGPLTFDVSVLEWTPLAHGGRVVVTGTGALLEDLEAVVRDHGVTTLKLVSPQLDLLAERDLRKLSGLRQLVVGGDVVNPRSFLAARELLPGCRVTASYGPTECTVLATVFDGGFRDGRVPIGHPIPYTRLYLLDRDLRPVQDGMRGEIYLAGDGLARGYHGRPGLTAQAFLPDPYGPPGSRMYRTGDVGRRLPGGAVDFLGRADRQVKIRGYRIETSEVEHALLRHGATSAVVVRAELDTGPALVAYVVTDGSGDVAALRDRLRATLPAYMIPDHLVRIPRVPLTPNNKVDRASLPPVVPTRPGAAAPSGEGSGTAAPPGDEGTAAPPGNGLEANVAEAWSRVLGRPLAAGEDFFDHGGHSLLVPRATAAVRRLLGREVPLRLMTRHRTPAAYAAALLAESLPGIDAGLDADLRLERRTWHSRTLGGDRRVDLFVPDGAAEVTRTLVVLDGSDFADVMRLPAVLGRLAGDRRVPETAAVFLSPADWSSRRRELLDDAYPDLLADELLPVLRDRLGDRWRPGRAVAVGASLGAVAAVRAALRRPDAFEGAVALSGPLSEHRLGPAASAPARLFLYASREEADIMLDDGLDLVEAVKRTGEELAADGHVVRCEYGDGGHTYAAWESVLPEAISWALREDRARDVR</sequence>
<dbReference type="InterPro" id="IPR009081">
    <property type="entry name" value="PP-bd_ACP"/>
</dbReference>
<dbReference type="Pfam" id="PF00550">
    <property type="entry name" value="PP-binding"/>
    <property type="match status" value="1"/>
</dbReference>
<evidence type="ECO:0000313" key="7">
    <source>
        <dbReference type="Proteomes" id="UP000611554"/>
    </source>
</evidence>
<dbReference type="InterPro" id="IPR023213">
    <property type="entry name" value="CAT-like_dom_sf"/>
</dbReference>
<dbReference type="Pfam" id="PF00756">
    <property type="entry name" value="Esterase"/>
    <property type="match status" value="1"/>
</dbReference>
<organism evidence="6 7">
    <name type="scientific">Streptosporangium pseudovulgare</name>
    <dbReference type="NCBI Taxonomy" id="35765"/>
    <lineage>
        <taxon>Bacteria</taxon>
        <taxon>Bacillati</taxon>
        <taxon>Actinomycetota</taxon>
        <taxon>Actinomycetes</taxon>
        <taxon>Streptosporangiales</taxon>
        <taxon>Streptosporangiaceae</taxon>
        <taxon>Streptosporangium</taxon>
    </lineage>
</organism>
<dbReference type="PANTHER" id="PTHR45527">
    <property type="entry name" value="NONRIBOSOMAL PEPTIDE SYNTHETASE"/>
    <property type="match status" value="1"/>
</dbReference>
<dbReference type="Gene3D" id="1.10.1200.10">
    <property type="entry name" value="ACP-like"/>
    <property type="match status" value="1"/>
</dbReference>
<evidence type="ECO:0000313" key="6">
    <source>
        <dbReference type="EMBL" id="GGP85182.1"/>
    </source>
</evidence>
<gene>
    <name evidence="6" type="ORF">GCM10010140_13090</name>
</gene>
<dbReference type="SUPFAM" id="SSF56801">
    <property type="entry name" value="Acetyl-CoA synthetase-like"/>
    <property type="match status" value="1"/>
</dbReference>
<dbReference type="PANTHER" id="PTHR45527:SF1">
    <property type="entry name" value="FATTY ACID SYNTHASE"/>
    <property type="match status" value="1"/>
</dbReference>
<protein>
    <recommendedName>
        <fullName evidence="5">Carrier domain-containing protein</fullName>
    </recommendedName>
</protein>
<reference evidence="7" key="1">
    <citation type="journal article" date="2019" name="Int. J. Syst. Evol. Microbiol.">
        <title>The Global Catalogue of Microorganisms (GCM) 10K type strain sequencing project: providing services to taxonomists for standard genome sequencing and annotation.</title>
        <authorList>
            <consortium name="The Broad Institute Genomics Platform"/>
            <consortium name="The Broad Institute Genome Sequencing Center for Infectious Disease"/>
            <person name="Wu L."/>
            <person name="Ma J."/>
        </authorList>
    </citation>
    <scope>NUCLEOTIDE SEQUENCE [LARGE SCALE GENOMIC DNA]</scope>
    <source>
        <strain evidence="7">JCM 3115</strain>
    </source>
</reference>
<dbReference type="SUPFAM" id="SSF52777">
    <property type="entry name" value="CoA-dependent acyltransferases"/>
    <property type="match status" value="2"/>
</dbReference>
<dbReference type="InterPro" id="IPR000801">
    <property type="entry name" value="Esterase-like"/>
</dbReference>
<dbReference type="InterPro" id="IPR000873">
    <property type="entry name" value="AMP-dep_synth/lig_dom"/>
</dbReference>
<dbReference type="Pfam" id="PF00501">
    <property type="entry name" value="AMP-binding"/>
    <property type="match status" value="1"/>
</dbReference>
<dbReference type="Gene3D" id="3.30.559.30">
    <property type="entry name" value="Nonribosomal peptide synthetase, condensation domain"/>
    <property type="match status" value="1"/>
</dbReference>
<feature type="compositionally biased region" description="Low complexity" evidence="4">
    <location>
        <begin position="959"/>
        <end position="976"/>
    </location>
</feature>
<evidence type="ECO:0000256" key="3">
    <source>
        <dbReference type="ARBA" id="ARBA00022553"/>
    </source>
</evidence>
<dbReference type="InterPro" id="IPR001242">
    <property type="entry name" value="Condensation_dom"/>
</dbReference>
<dbReference type="InterPro" id="IPR020806">
    <property type="entry name" value="PKS_PP-bd"/>
</dbReference>
<evidence type="ECO:0000256" key="2">
    <source>
        <dbReference type="ARBA" id="ARBA00022450"/>
    </source>
</evidence>
<dbReference type="Gene3D" id="3.30.300.30">
    <property type="match status" value="1"/>
</dbReference>
<dbReference type="Gene3D" id="2.30.38.10">
    <property type="entry name" value="Luciferase, Domain 3"/>
    <property type="match status" value="1"/>
</dbReference>
<dbReference type="InterPro" id="IPR045851">
    <property type="entry name" value="AMP-bd_C_sf"/>
</dbReference>
<dbReference type="SUPFAM" id="SSF53474">
    <property type="entry name" value="alpha/beta-Hydrolases"/>
    <property type="match status" value="1"/>
</dbReference>
<dbReference type="EMBL" id="BMQJ01000002">
    <property type="protein sequence ID" value="GGP85182.1"/>
    <property type="molecule type" value="Genomic_DNA"/>
</dbReference>
<dbReference type="InterPro" id="IPR025110">
    <property type="entry name" value="AMP-bd_C"/>
</dbReference>
<dbReference type="CDD" id="cd19531">
    <property type="entry name" value="LCL_NRPS-like"/>
    <property type="match status" value="1"/>
</dbReference>
<dbReference type="SUPFAM" id="SSF47336">
    <property type="entry name" value="ACP-like"/>
    <property type="match status" value="1"/>
</dbReference>
<evidence type="ECO:0000256" key="1">
    <source>
        <dbReference type="ARBA" id="ARBA00001957"/>
    </source>
</evidence>
<dbReference type="NCBIfam" id="TIGR01733">
    <property type="entry name" value="AA-adenyl-dom"/>
    <property type="match status" value="1"/>
</dbReference>
<dbReference type="InterPro" id="IPR010071">
    <property type="entry name" value="AA_adenyl_dom"/>
</dbReference>
<dbReference type="PROSITE" id="PS50075">
    <property type="entry name" value="CARRIER"/>
    <property type="match status" value="1"/>
</dbReference>
<comment type="caution">
    <text evidence="6">The sequence shown here is derived from an EMBL/GenBank/DDBJ whole genome shotgun (WGS) entry which is preliminary data.</text>
</comment>
<evidence type="ECO:0000256" key="4">
    <source>
        <dbReference type="SAM" id="MobiDB-lite"/>
    </source>
</evidence>
<dbReference type="Pfam" id="PF00668">
    <property type="entry name" value="Condensation"/>
    <property type="match status" value="1"/>
</dbReference>
<evidence type="ECO:0000259" key="5">
    <source>
        <dbReference type="PROSITE" id="PS50075"/>
    </source>
</evidence>
<comment type="cofactor">
    <cofactor evidence="1">
        <name>pantetheine 4'-phosphate</name>
        <dbReference type="ChEBI" id="CHEBI:47942"/>
    </cofactor>
</comment>
<dbReference type="RefSeq" id="WP_189245504.1">
    <property type="nucleotide sequence ID" value="NZ_BMQJ01000002.1"/>
</dbReference>
<dbReference type="Proteomes" id="UP000611554">
    <property type="component" value="Unassembled WGS sequence"/>
</dbReference>
<accession>A0ABQ2QKT7</accession>
<dbReference type="Pfam" id="PF13193">
    <property type="entry name" value="AMP-binding_C"/>
    <property type="match status" value="1"/>
</dbReference>
<name>A0ABQ2QKT7_9ACTN</name>
<keyword evidence="2" id="KW-0596">Phosphopantetheine</keyword>
<keyword evidence="7" id="KW-1185">Reference proteome</keyword>
<feature type="region of interest" description="Disordered" evidence="4">
    <location>
        <begin position="941"/>
        <end position="988"/>
    </location>
</feature>
<dbReference type="Gene3D" id="3.30.559.10">
    <property type="entry name" value="Chloramphenicol acetyltransferase-like domain"/>
    <property type="match status" value="1"/>
</dbReference>
<dbReference type="InterPro" id="IPR036736">
    <property type="entry name" value="ACP-like_sf"/>
</dbReference>